<accession>A0AAN7QQ10</accession>
<dbReference type="AlphaFoldDB" id="A0AAN7QQ10"/>
<sequence length="607" mass="68914">MKRRRMSCPNQTRFENCAGVGTVRGARNSENHFSTVTCGGEQADQPKTAEYAYFQKLKEGGVHRFHHPLSHVERNQPEIYDVMDGSNKGSHSSMLTENVIAPALNTSFKKSGSGMFPTLTASPNIFSKLKSMEEINTAPKMKDVFSRKRENLLHQLRCTMSPKFEGLSLESVVPLLLKRLSGRIAKDNTYRAPATYQKSVDDTTSKSLNFGSNIYQKEFHQRPMKELMEGEVGSFWGWGSPSTWTGGYRERIPSVYDSASIDGFVPGSEVEQLIYTSLENNRDRVPYVKRYSASDFPIEECGTVSFNCLGNMEDFHLSNLNGPFLLEELHTPLLEWNFDRYEVDSLMICPHEDVINDQTQPLNFWDSDRGWNIVKGLGVARLPTLHINEPSSQAKIHMDTAEDPSREDVINDHSQSLDFWDGDHHWSIGEGLETNGLAALPLNFGSSTGTHFNKGIKKDLVATFCHMPITVSGFPGQFHLPGECIHVYSAEVLSYQRPADESFTERQLQISMEDSTHQSDFMSESGSGLQLLLPQDPSFEANLFLEQPFQPPQEEQFSSWLARNDDWEDFMGGSFQDDSSDGFNQNIDRWYVYFHSYFQKEAFYHMC</sequence>
<organism evidence="1 2">
    <name type="scientific">Trapa incisa</name>
    <dbReference type="NCBI Taxonomy" id="236973"/>
    <lineage>
        <taxon>Eukaryota</taxon>
        <taxon>Viridiplantae</taxon>
        <taxon>Streptophyta</taxon>
        <taxon>Embryophyta</taxon>
        <taxon>Tracheophyta</taxon>
        <taxon>Spermatophyta</taxon>
        <taxon>Magnoliopsida</taxon>
        <taxon>eudicotyledons</taxon>
        <taxon>Gunneridae</taxon>
        <taxon>Pentapetalae</taxon>
        <taxon>rosids</taxon>
        <taxon>malvids</taxon>
        <taxon>Myrtales</taxon>
        <taxon>Lythraceae</taxon>
        <taxon>Trapa</taxon>
    </lineage>
</organism>
<evidence type="ECO:0000313" key="2">
    <source>
        <dbReference type="Proteomes" id="UP001345219"/>
    </source>
</evidence>
<proteinExistence type="predicted"/>
<evidence type="ECO:0000313" key="1">
    <source>
        <dbReference type="EMBL" id="KAK4773431.1"/>
    </source>
</evidence>
<keyword evidence="2" id="KW-1185">Reference proteome</keyword>
<dbReference type="Proteomes" id="UP001345219">
    <property type="component" value="Chromosome 22"/>
</dbReference>
<gene>
    <name evidence="1" type="ORF">SAY87_028450</name>
</gene>
<dbReference type="EMBL" id="JAXIOK010000004">
    <property type="protein sequence ID" value="KAK4773431.1"/>
    <property type="molecule type" value="Genomic_DNA"/>
</dbReference>
<comment type="caution">
    <text evidence="1">The sequence shown here is derived from an EMBL/GenBank/DDBJ whole genome shotgun (WGS) entry which is preliminary data.</text>
</comment>
<protein>
    <submittedName>
        <fullName evidence="1">Uncharacterized protein</fullName>
    </submittedName>
</protein>
<name>A0AAN7QQ10_9MYRT</name>
<reference evidence="1 2" key="1">
    <citation type="journal article" date="2023" name="Hortic Res">
        <title>Pangenome of water caltrop reveals structural variations and asymmetric subgenome divergence after allopolyploidization.</title>
        <authorList>
            <person name="Zhang X."/>
            <person name="Chen Y."/>
            <person name="Wang L."/>
            <person name="Yuan Y."/>
            <person name="Fang M."/>
            <person name="Shi L."/>
            <person name="Lu R."/>
            <person name="Comes H.P."/>
            <person name="Ma Y."/>
            <person name="Chen Y."/>
            <person name="Huang G."/>
            <person name="Zhou Y."/>
            <person name="Zheng Z."/>
            <person name="Qiu Y."/>
        </authorList>
    </citation>
    <scope>NUCLEOTIDE SEQUENCE [LARGE SCALE GENOMIC DNA]</scope>
    <source>
        <tissue evidence="1">Roots</tissue>
    </source>
</reference>